<gene>
    <name evidence="2" type="ORF">SAMN02744037_00679</name>
</gene>
<reference evidence="3" key="1">
    <citation type="submission" date="2016-11" db="EMBL/GenBank/DDBJ databases">
        <authorList>
            <person name="Varghese N."/>
            <person name="Submissions S."/>
        </authorList>
    </citation>
    <scope>NUCLEOTIDE SEQUENCE [LARGE SCALE GENOMIC DNA]</scope>
    <source>
        <strain evidence="3">DSM 15518</strain>
    </source>
</reference>
<keyword evidence="1" id="KW-1133">Transmembrane helix</keyword>
<dbReference type="OrthoDB" id="2087075at2"/>
<accession>A0A1M6LLE1</accession>
<evidence type="ECO:0000313" key="2">
    <source>
        <dbReference type="EMBL" id="SHJ71994.1"/>
    </source>
</evidence>
<name>A0A1M6LLE1_9FIRM</name>
<proteinExistence type="predicted"/>
<keyword evidence="1" id="KW-0472">Membrane</keyword>
<feature type="transmembrane region" description="Helical" evidence="1">
    <location>
        <begin position="6"/>
        <end position="21"/>
    </location>
</feature>
<organism evidence="2 3">
    <name type="scientific">Tepidibacter formicigenes DSM 15518</name>
    <dbReference type="NCBI Taxonomy" id="1123349"/>
    <lineage>
        <taxon>Bacteria</taxon>
        <taxon>Bacillati</taxon>
        <taxon>Bacillota</taxon>
        <taxon>Clostridia</taxon>
        <taxon>Peptostreptococcales</taxon>
        <taxon>Peptostreptococcaceae</taxon>
        <taxon>Tepidibacter</taxon>
    </lineage>
</organism>
<evidence type="ECO:0000256" key="1">
    <source>
        <dbReference type="SAM" id="Phobius"/>
    </source>
</evidence>
<evidence type="ECO:0000313" key="3">
    <source>
        <dbReference type="Proteomes" id="UP000242497"/>
    </source>
</evidence>
<dbReference type="Proteomes" id="UP000242497">
    <property type="component" value="Unassembled WGS sequence"/>
</dbReference>
<dbReference type="STRING" id="1123349.SAMN02744037_00679"/>
<sequence length="63" mass="7293">MILILRVIYIILIGFAMYQMFKRGGCCGGHMNHSNNDERINVDKNKNIKPLISEEERKNAIDL</sequence>
<dbReference type="EMBL" id="FRAE01000011">
    <property type="protein sequence ID" value="SHJ71994.1"/>
    <property type="molecule type" value="Genomic_DNA"/>
</dbReference>
<keyword evidence="1" id="KW-0812">Transmembrane</keyword>
<dbReference type="RefSeq" id="WP_072887273.1">
    <property type="nucleotide sequence ID" value="NZ_FRAE01000011.1"/>
</dbReference>
<keyword evidence="3" id="KW-1185">Reference proteome</keyword>
<dbReference type="AlphaFoldDB" id="A0A1M6LLE1"/>
<protein>
    <submittedName>
        <fullName evidence="2">Uncharacterized protein</fullName>
    </submittedName>
</protein>